<dbReference type="EMBL" id="AP025739">
    <property type="protein sequence ID" value="BDI34482.1"/>
    <property type="molecule type" value="Genomic_DNA"/>
</dbReference>
<dbReference type="Pfam" id="PF12401">
    <property type="entry name" value="FhaA_N"/>
    <property type="match status" value="1"/>
</dbReference>
<dbReference type="OrthoDB" id="151099at2"/>
<dbReference type="SUPFAM" id="SSF49879">
    <property type="entry name" value="SMAD/FHA domain"/>
    <property type="match status" value="2"/>
</dbReference>
<dbReference type="Gene3D" id="3.30.2320.60">
    <property type="entry name" value="FhaA, phosphopeptide-binding domain (DUF3662)"/>
    <property type="match status" value="1"/>
</dbReference>
<keyword evidence="2" id="KW-1185">Reference proteome</keyword>
<evidence type="ECO:0000313" key="2">
    <source>
        <dbReference type="Proteomes" id="UP000287394"/>
    </source>
</evidence>
<dbReference type="InterPro" id="IPR000253">
    <property type="entry name" value="FHA_dom"/>
</dbReference>
<accession>A0A402CR40</accession>
<proteinExistence type="predicted"/>
<dbReference type="Gene3D" id="2.60.200.20">
    <property type="match status" value="2"/>
</dbReference>
<dbReference type="PROSITE" id="PS50006">
    <property type="entry name" value="FHA_DOMAIN"/>
    <property type="match status" value="2"/>
</dbReference>
<dbReference type="AlphaFoldDB" id="A0A402CR40"/>
<reference evidence="1 2" key="1">
    <citation type="journal article" date="2019" name="Int. J. Syst. Evol. Microbiol.">
        <title>Capsulimonas corticalis gen. nov., sp. nov., an aerobic capsulated bacterium, of a novel bacterial order, Capsulimonadales ord. nov., of the class Armatimonadia of the phylum Armatimonadetes.</title>
        <authorList>
            <person name="Li J."/>
            <person name="Kudo C."/>
            <person name="Tonouchi A."/>
        </authorList>
    </citation>
    <scope>NUCLEOTIDE SEQUENCE [LARGE SCALE GENOMIC DNA]</scope>
    <source>
        <strain evidence="1 2">AX-7</strain>
    </source>
</reference>
<dbReference type="PANTHER" id="PTHR23308">
    <property type="entry name" value="NUCLEAR INHIBITOR OF PROTEIN PHOSPHATASE-1"/>
    <property type="match status" value="1"/>
</dbReference>
<dbReference type="InterPro" id="IPR008984">
    <property type="entry name" value="SMAD_FHA_dom_sf"/>
</dbReference>
<evidence type="ECO:0000313" key="1">
    <source>
        <dbReference type="EMBL" id="BDI34482.1"/>
    </source>
</evidence>
<dbReference type="Pfam" id="PF00498">
    <property type="entry name" value="FHA"/>
    <property type="match status" value="2"/>
</dbReference>
<dbReference type="InterPro" id="IPR050923">
    <property type="entry name" value="Cell_Proc_Reg/RNA_Proc"/>
</dbReference>
<dbReference type="InterPro" id="IPR042287">
    <property type="entry name" value="FhaA_N_sf"/>
</dbReference>
<dbReference type="CDD" id="cd00060">
    <property type="entry name" value="FHA"/>
    <property type="match status" value="2"/>
</dbReference>
<dbReference type="KEGG" id="ccot:CCAX7_65330"/>
<dbReference type="InterPro" id="IPR022128">
    <property type="entry name" value="FhaA_N"/>
</dbReference>
<dbReference type="SMART" id="SM00240">
    <property type="entry name" value="FHA"/>
    <property type="match status" value="2"/>
</dbReference>
<organism evidence="1 2">
    <name type="scientific">Capsulimonas corticalis</name>
    <dbReference type="NCBI Taxonomy" id="2219043"/>
    <lineage>
        <taxon>Bacteria</taxon>
        <taxon>Bacillati</taxon>
        <taxon>Armatimonadota</taxon>
        <taxon>Armatimonadia</taxon>
        <taxon>Capsulimonadales</taxon>
        <taxon>Capsulimonadaceae</taxon>
        <taxon>Capsulimonas</taxon>
    </lineage>
</organism>
<sequence length="399" mass="43182">MDLFERFNSKFGAWYENLFGGDAGGLRPKDVLRKIIAAMEENRKEGLDSKVYVPNKFILELAVDDPEERDYLLSFLDEEELVSVLQRFMAQNSYHARGPLDFTIREIPEAEREPRREKVRVKVRFEKGEGAPSSAPAPITRDSDQDLPTVAAVYDDDDEEGTVPAVAWASLAVTDPGGRKHLFSLTKPITTIGRSRNAGNDLVLSDDGLVSKAHARIERERDGHFTLYDLGSTNGVSVNGAKIADNRALASGDDIVIGTTHLVFQQASAAQSAPPITRPVAAAPVAPAYETASPAPKASDGPRRAKLVAANGGEHLLASETLIGRAVTADLVIDDPSIATRHARIVSPDPSTYYLEDLESAHGTRLNGRRVPPGQRAILANGDIVTIGTRELRFSGGAQ</sequence>
<dbReference type="Proteomes" id="UP000287394">
    <property type="component" value="Chromosome"/>
</dbReference>
<name>A0A402CR40_9BACT</name>
<protein>
    <submittedName>
        <fullName evidence="1">Uncharacterized protein</fullName>
    </submittedName>
</protein>
<dbReference type="RefSeq" id="WP_119319843.1">
    <property type="nucleotide sequence ID" value="NZ_AP025739.1"/>
</dbReference>
<gene>
    <name evidence="1" type="ORF">CCAX7_65330</name>
</gene>